<proteinExistence type="predicted"/>
<keyword evidence="2" id="KW-1185">Reference proteome</keyword>
<reference evidence="1 2" key="1">
    <citation type="submission" date="2021-10" db="EMBL/GenBank/DDBJ databases">
        <title>Collection of gut derived symbiotic bacterial strains cultured from healthy donors.</title>
        <authorList>
            <person name="Lin H."/>
            <person name="Littmann E."/>
            <person name="Kohout C."/>
            <person name="Pamer E.G."/>
        </authorList>
    </citation>
    <scope>NUCLEOTIDE SEQUENCE [LARGE SCALE GENOMIC DNA]</scope>
    <source>
        <strain evidence="1 2">DFI.1.165</strain>
    </source>
</reference>
<protein>
    <submittedName>
        <fullName evidence="1">Uncharacterized protein</fullName>
    </submittedName>
</protein>
<organism evidence="1 2">
    <name type="scientific">Bariatricus massiliensis</name>
    <dbReference type="NCBI Taxonomy" id="1745713"/>
    <lineage>
        <taxon>Bacteria</taxon>
        <taxon>Bacillati</taxon>
        <taxon>Bacillota</taxon>
        <taxon>Clostridia</taxon>
        <taxon>Lachnospirales</taxon>
        <taxon>Lachnospiraceae</taxon>
        <taxon>Bariatricus</taxon>
    </lineage>
</organism>
<evidence type="ECO:0000313" key="1">
    <source>
        <dbReference type="EMBL" id="MCB7389333.1"/>
    </source>
</evidence>
<dbReference type="Proteomes" id="UP001299546">
    <property type="component" value="Unassembled WGS sequence"/>
</dbReference>
<dbReference type="RefSeq" id="WP_066738335.1">
    <property type="nucleotide sequence ID" value="NZ_JAJCIQ010000021.1"/>
</dbReference>
<accession>A0ABS8DLK1</accession>
<evidence type="ECO:0000313" key="2">
    <source>
        <dbReference type="Proteomes" id="UP001299546"/>
    </source>
</evidence>
<name>A0ABS8DLK1_9FIRM</name>
<sequence length="183" mass="21169">MEINYKFCAFVDILGFKNKMSNFDDALNYYKQYFSAYESFDKSHDKLLESVRETLEVSTGDSIEEKVESVVFSDSIILISSNWKAFLFRLSNISSLFMSYGFVFRGGIGFGKHYSEFDSNKTYIVSEGLVQAVEIESNFSVYPRIVISQLALEEVLKSAKSLYDVNNMFIQSEDNMWFINPFF</sequence>
<dbReference type="EMBL" id="JAJCIS010000022">
    <property type="protein sequence ID" value="MCB7389333.1"/>
    <property type="molecule type" value="Genomic_DNA"/>
</dbReference>
<gene>
    <name evidence="1" type="ORF">LIZ65_18790</name>
</gene>
<comment type="caution">
    <text evidence="1">The sequence shown here is derived from an EMBL/GenBank/DDBJ whole genome shotgun (WGS) entry which is preliminary data.</text>
</comment>